<dbReference type="PANTHER" id="PTHR13018:SF139">
    <property type="entry name" value="PHOSPHATE METABOLISM PROTEIN 7"/>
    <property type="match status" value="1"/>
</dbReference>
<organism evidence="5 6">
    <name type="scientific">Entomortierella chlamydospora</name>
    <dbReference type="NCBI Taxonomy" id="101097"/>
    <lineage>
        <taxon>Eukaryota</taxon>
        <taxon>Fungi</taxon>
        <taxon>Fungi incertae sedis</taxon>
        <taxon>Mucoromycota</taxon>
        <taxon>Mortierellomycotina</taxon>
        <taxon>Mortierellomycetes</taxon>
        <taxon>Mortierellales</taxon>
        <taxon>Mortierellaceae</taxon>
        <taxon>Entomortierella</taxon>
    </lineage>
</organism>
<proteinExistence type="predicted"/>
<evidence type="ECO:0000313" key="6">
    <source>
        <dbReference type="Proteomes" id="UP000703661"/>
    </source>
</evidence>
<comment type="caution">
    <text evidence="5">The sequence shown here is derived from an EMBL/GenBank/DDBJ whole genome shotgun (WGS) entry which is preliminary data.</text>
</comment>
<dbReference type="Pfam" id="PF02714">
    <property type="entry name" value="RSN1_7TM"/>
    <property type="match status" value="1"/>
</dbReference>
<dbReference type="EMBL" id="JAAAID010000578">
    <property type="protein sequence ID" value="KAG0015972.1"/>
    <property type="molecule type" value="Genomic_DNA"/>
</dbReference>
<evidence type="ECO:0000256" key="2">
    <source>
        <dbReference type="SAM" id="Phobius"/>
    </source>
</evidence>
<feature type="region of interest" description="Disordered" evidence="1">
    <location>
        <begin position="77"/>
        <end position="103"/>
    </location>
</feature>
<dbReference type="InterPro" id="IPR045122">
    <property type="entry name" value="Csc1-like"/>
</dbReference>
<evidence type="ECO:0008006" key="7">
    <source>
        <dbReference type="Google" id="ProtNLM"/>
    </source>
</evidence>
<reference evidence="5" key="1">
    <citation type="journal article" date="2020" name="Fungal Divers.">
        <title>Resolving the Mortierellaceae phylogeny through synthesis of multi-gene phylogenetics and phylogenomics.</title>
        <authorList>
            <person name="Vandepol N."/>
            <person name="Liber J."/>
            <person name="Desiro A."/>
            <person name="Na H."/>
            <person name="Kennedy M."/>
            <person name="Barry K."/>
            <person name="Grigoriev I.V."/>
            <person name="Miller A.N."/>
            <person name="O'Donnell K."/>
            <person name="Stajich J.E."/>
            <person name="Bonito G."/>
        </authorList>
    </citation>
    <scope>NUCLEOTIDE SEQUENCE</scope>
    <source>
        <strain evidence="5">NRRL 2769</strain>
    </source>
</reference>
<dbReference type="Pfam" id="PF14703">
    <property type="entry name" value="PHM7_cyt"/>
    <property type="match status" value="1"/>
</dbReference>
<dbReference type="GO" id="GO:0005886">
    <property type="term" value="C:plasma membrane"/>
    <property type="evidence" value="ECO:0007669"/>
    <property type="project" value="TreeGrafter"/>
</dbReference>
<dbReference type="InterPro" id="IPR027815">
    <property type="entry name" value="CSC1/OSCA1-like_cyt"/>
</dbReference>
<dbReference type="OrthoDB" id="1076608at2759"/>
<dbReference type="AlphaFoldDB" id="A0A9P6MWS0"/>
<dbReference type="Proteomes" id="UP000703661">
    <property type="component" value="Unassembled WGS sequence"/>
</dbReference>
<feature type="transmembrane region" description="Helical" evidence="2">
    <location>
        <begin position="281"/>
        <end position="308"/>
    </location>
</feature>
<feature type="transmembrane region" description="Helical" evidence="2">
    <location>
        <begin position="240"/>
        <end position="261"/>
    </location>
</feature>
<evidence type="ECO:0000256" key="1">
    <source>
        <dbReference type="SAM" id="MobiDB-lite"/>
    </source>
</evidence>
<dbReference type="PANTHER" id="PTHR13018">
    <property type="entry name" value="PROBABLE MEMBRANE PROTEIN DUF221-RELATED"/>
    <property type="match status" value="1"/>
</dbReference>
<dbReference type="GO" id="GO:0005227">
    <property type="term" value="F:calcium-activated cation channel activity"/>
    <property type="evidence" value="ECO:0007669"/>
    <property type="project" value="InterPro"/>
</dbReference>
<feature type="domain" description="CSC1/OSCA1-like 7TM region" evidence="3">
    <location>
        <begin position="235"/>
        <end position="308"/>
    </location>
</feature>
<accession>A0A9P6MWS0</accession>
<feature type="domain" description="CSC1/OSCA1-like cytosolic" evidence="4">
    <location>
        <begin position="12"/>
        <end position="224"/>
    </location>
</feature>
<keyword evidence="2" id="KW-1133">Transmembrane helix</keyword>
<sequence length="325" mass="36636">MSERHLRTLQATTILVCGVPLGTNDTQSLQNIFNTFPGGVKRIWLSYPAKGLQKDINKRVTIARKLEAAESTLISSKLKHHRKNGRRASHASTNPLSNDETNHLESRNTAISDESFPQELRPHHRPGSFPISLFSRCRGIRKVDTIQTYRTELIDLNTSIQTKQQEAMATVNEGQGNDKIIAAFIQFNRQLGAHLAAQAVIHRQTLAMEPRYLEVHPKDVLWDNLNIDYDYRVIRKMISILLATVLIIFWAIPVAFVASISKLDVIVQYAPFLSGIYDLPNAVLGIIQGVLPPIGLAILMMILPIILYSKKELVLDRFTAQVWTE</sequence>
<evidence type="ECO:0000259" key="3">
    <source>
        <dbReference type="Pfam" id="PF02714"/>
    </source>
</evidence>
<keyword evidence="6" id="KW-1185">Reference proteome</keyword>
<feature type="compositionally biased region" description="Basic residues" evidence="1">
    <location>
        <begin position="77"/>
        <end position="89"/>
    </location>
</feature>
<keyword evidence="2" id="KW-0472">Membrane</keyword>
<name>A0A9P6MWS0_9FUNG</name>
<feature type="compositionally biased region" description="Polar residues" evidence="1">
    <location>
        <begin position="90"/>
        <end position="99"/>
    </location>
</feature>
<keyword evidence="2" id="KW-0812">Transmembrane</keyword>
<gene>
    <name evidence="5" type="ORF">BGZ80_009513</name>
</gene>
<dbReference type="InterPro" id="IPR003864">
    <property type="entry name" value="CSC1/OSCA1-like_7TM"/>
</dbReference>
<evidence type="ECO:0000259" key="4">
    <source>
        <dbReference type="Pfam" id="PF14703"/>
    </source>
</evidence>
<protein>
    <recommendedName>
        <fullName evidence="7">CSC1/OSCA1-like 7TM region domain-containing protein</fullName>
    </recommendedName>
</protein>
<evidence type="ECO:0000313" key="5">
    <source>
        <dbReference type="EMBL" id="KAG0015972.1"/>
    </source>
</evidence>